<reference evidence="1 2" key="1">
    <citation type="journal article" date="2018" name="PLoS Genet.">
        <title>Population sequencing reveals clonal diversity and ancestral inbreeding in the grapevine cultivar Chardonnay.</title>
        <authorList>
            <person name="Roach M.J."/>
            <person name="Johnson D.L."/>
            <person name="Bohlmann J."/>
            <person name="van Vuuren H.J."/>
            <person name="Jones S.J."/>
            <person name="Pretorius I.S."/>
            <person name="Schmidt S.A."/>
            <person name="Borneman A.R."/>
        </authorList>
    </citation>
    <scope>NUCLEOTIDE SEQUENCE [LARGE SCALE GENOMIC DNA]</scope>
    <source>
        <strain evidence="2">cv. Chardonnay</strain>
        <tissue evidence="1">Leaf</tissue>
    </source>
</reference>
<name>A0A438DB24_VITVI</name>
<dbReference type="Proteomes" id="UP000288805">
    <property type="component" value="Unassembled WGS sequence"/>
</dbReference>
<dbReference type="EMBL" id="QGNW01001711">
    <property type="protein sequence ID" value="RVW32649.1"/>
    <property type="molecule type" value="Genomic_DNA"/>
</dbReference>
<comment type="caution">
    <text evidence="1">The sequence shown here is derived from an EMBL/GenBank/DDBJ whole genome shotgun (WGS) entry which is preliminary data.</text>
</comment>
<organism evidence="1 2">
    <name type="scientific">Vitis vinifera</name>
    <name type="common">Grape</name>
    <dbReference type="NCBI Taxonomy" id="29760"/>
    <lineage>
        <taxon>Eukaryota</taxon>
        <taxon>Viridiplantae</taxon>
        <taxon>Streptophyta</taxon>
        <taxon>Embryophyta</taxon>
        <taxon>Tracheophyta</taxon>
        <taxon>Spermatophyta</taxon>
        <taxon>Magnoliopsida</taxon>
        <taxon>eudicotyledons</taxon>
        <taxon>Gunneridae</taxon>
        <taxon>Pentapetalae</taxon>
        <taxon>rosids</taxon>
        <taxon>Vitales</taxon>
        <taxon>Vitaceae</taxon>
        <taxon>Viteae</taxon>
        <taxon>Vitis</taxon>
    </lineage>
</organism>
<proteinExistence type="predicted"/>
<gene>
    <name evidence="1" type="ORF">CK203_076498</name>
</gene>
<sequence>MEPMNNSTFNENVGAYYLPYRFSCYSVKPMTAKLVEPQVQWKIVLEKLCNCSNSLWERTIDGVGVLVGHRHRFQCDVGGKPQGATTIRGWGWGWGWLLKVGRQKEPGTLQLQQLTVERTINGISVLVGLRRRFRRDVGGEPQGAAAVGGWGVGGGC</sequence>
<evidence type="ECO:0000313" key="2">
    <source>
        <dbReference type="Proteomes" id="UP000288805"/>
    </source>
</evidence>
<evidence type="ECO:0000313" key="1">
    <source>
        <dbReference type="EMBL" id="RVW32649.1"/>
    </source>
</evidence>
<protein>
    <submittedName>
        <fullName evidence="1">Uncharacterized protein</fullName>
    </submittedName>
</protein>
<accession>A0A438DB24</accession>
<dbReference type="AlphaFoldDB" id="A0A438DB24"/>